<dbReference type="InterPro" id="IPR003591">
    <property type="entry name" value="Leu-rich_rpt_typical-subtyp"/>
</dbReference>
<evidence type="ECO:0000259" key="8">
    <source>
        <dbReference type="Pfam" id="PF00931"/>
    </source>
</evidence>
<dbReference type="InterPro" id="IPR032675">
    <property type="entry name" value="LRR_dom_sf"/>
</dbReference>
<dbReference type="FunFam" id="1.10.10.10:FF:000322">
    <property type="entry name" value="Probable disease resistance protein At1g63360"/>
    <property type="match status" value="1"/>
</dbReference>
<keyword evidence="6" id="KW-0067">ATP-binding</keyword>
<reference evidence="11 12" key="1">
    <citation type="submission" date="2024-04" db="EMBL/GenBank/DDBJ databases">
        <title>Genome assembly C_amara_ONT_v2.</title>
        <authorList>
            <person name="Yant L."/>
            <person name="Moore C."/>
            <person name="Slenker M."/>
        </authorList>
    </citation>
    <scope>NUCLEOTIDE SEQUENCE [LARGE SCALE GENOMIC DNA]</scope>
    <source>
        <tissue evidence="11">Leaf</tissue>
    </source>
</reference>
<dbReference type="Gene3D" id="3.80.10.10">
    <property type="entry name" value="Ribonuclease Inhibitor"/>
    <property type="match status" value="2"/>
</dbReference>
<evidence type="ECO:0000256" key="6">
    <source>
        <dbReference type="ARBA" id="ARBA00022840"/>
    </source>
</evidence>
<dbReference type="SUPFAM" id="SSF52058">
    <property type="entry name" value="L domain-like"/>
    <property type="match status" value="1"/>
</dbReference>
<evidence type="ECO:0000256" key="5">
    <source>
        <dbReference type="ARBA" id="ARBA00022821"/>
    </source>
</evidence>
<sequence length="893" mass="102603">MGNCVSFSYSCDQTVDRIIRCLCGKGYIRNLKRNLKALEREMEDLKAIQDELQNKIAREEETQHQQRLKAVQVWLTRVESIDIRFNNLLHTSPVQLQKLCLCGLCSKNICLSYKYGRRVFLLLEEVKILKSEGNFEVVVQPSLTSDVEERPTRPTIGQEEMLEMAWNRLMEDGVGFMGLHGMGGVGKTTLFKKIHNRFAEIAGRFDVVIWVVVSQCTQISKLQEDIAQRLHLCDEAWKNKNEFDKATDIHRVLKRKRFVLMLDDIWEKVDLEAIGVPFPTRENRCKVAFTTRSRELCGRMGDHEPMQVNCLSQDEAWQLFKNKVGDNTLKRDTVIVELARKVAKKCCGLPLALNVIGETMSSKTTVQEWQHAIDVLTRSAAEFPDMENKILPVLKYSYYNLVDEHIKSCFLYCALFPEDKMIDKEGLIDYWICEGYIRECQVIKRAINKGYEILGTLIRANLLTEVGTHDVVMHDVVREMALWIASKFGKKKETFIVQANVGLHEIPKVKDWGEVRKMSLMNNSIEEITCSSKFSQLTTLFLQHNELKNLSGEFFRSMQQNLVVLDLSRNFVFNELPEQISELASLQFLDLSHTNIEQLPVGFLELKKLTQLNLTSTKRLYSMIGISKLSSLRILKLLNSNVHGDIILVKELQLLEHLQVLSITVSTELGLEQILGDQRLSNCITSLDIKDFRQKPFNISSLVSMENLRELWVVNSHVSEINTYMKCGESETMDSSSLHNLTCLCLTNLSIVRIVNCHNIKDLTWLLFAPNLVYLDITFSGEVEEIINKEKAINLTGVTHPFQNLEVLSLTSLPNLENIYWCPLPFPSLRRISAFGCSKLRKLPLNAMSVPRIDEFSIAMLPQKQETELEWEDEDTKNRFLPSFSEVIIFLIL</sequence>
<dbReference type="PRINTS" id="PR00364">
    <property type="entry name" value="DISEASERSIST"/>
</dbReference>
<evidence type="ECO:0000313" key="12">
    <source>
        <dbReference type="Proteomes" id="UP001558713"/>
    </source>
</evidence>
<dbReference type="InterPro" id="IPR001611">
    <property type="entry name" value="Leu-rich_rpt"/>
</dbReference>
<keyword evidence="5" id="KW-0611">Plant defense</keyword>
<protein>
    <submittedName>
        <fullName evidence="11">Disease resistance protein</fullName>
    </submittedName>
</protein>
<dbReference type="EMBL" id="JBANAX010000491">
    <property type="protein sequence ID" value="KAL1206954.1"/>
    <property type="molecule type" value="Genomic_DNA"/>
</dbReference>
<dbReference type="PROSITE" id="PS51450">
    <property type="entry name" value="LRR"/>
    <property type="match status" value="1"/>
</dbReference>
<gene>
    <name evidence="11" type="ORF">V5N11_005578</name>
</gene>
<dbReference type="AlphaFoldDB" id="A0ABD1ARU3"/>
<dbReference type="InterPro" id="IPR027417">
    <property type="entry name" value="P-loop_NTPase"/>
</dbReference>
<dbReference type="FunFam" id="1.10.8.430:FF:000003">
    <property type="entry name" value="Probable disease resistance protein At5g66910"/>
    <property type="match status" value="1"/>
</dbReference>
<evidence type="ECO:0000256" key="1">
    <source>
        <dbReference type="ARBA" id="ARBA00008894"/>
    </source>
</evidence>
<dbReference type="InterPro" id="IPR042197">
    <property type="entry name" value="Apaf_helical"/>
</dbReference>
<dbReference type="Gene3D" id="1.10.10.10">
    <property type="entry name" value="Winged helix-like DNA-binding domain superfamily/Winged helix DNA-binding domain"/>
    <property type="match status" value="1"/>
</dbReference>
<feature type="domain" description="NB-ARC" evidence="8">
    <location>
        <begin position="158"/>
        <end position="329"/>
    </location>
</feature>
<keyword evidence="2" id="KW-0433">Leucine-rich repeat</keyword>
<evidence type="ECO:0000313" key="11">
    <source>
        <dbReference type="EMBL" id="KAL1206954.1"/>
    </source>
</evidence>
<evidence type="ECO:0000259" key="10">
    <source>
        <dbReference type="Pfam" id="PF23598"/>
    </source>
</evidence>
<accession>A0ABD1ARU3</accession>
<dbReference type="Proteomes" id="UP001558713">
    <property type="component" value="Unassembled WGS sequence"/>
</dbReference>
<dbReference type="Gene3D" id="1.10.8.430">
    <property type="entry name" value="Helical domain of apoptotic protease-activating factors"/>
    <property type="match status" value="1"/>
</dbReference>
<comment type="caution">
    <text evidence="11">The sequence shown here is derived from an EMBL/GenBank/DDBJ whole genome shotgun (WGS) entry which is preliminary data.</text>
</comment>
<dbReference type="InterPro" id="IPR050905">
    <property type="entry name" value="Plant_NBS-LRR"/>
</dbReference>
<evidence type="ECO:0000256" key="7">
    <source>
        <dbReference type="SAM" id="Coils"/>
    </source>
</evidence>
<name>A0ABD1ARU3_CARAN</name>
<dbReference type="InterPro" id="IPR002182">
    <property type="entry name" value="NB-ARC"/>
</dbReference>
<evidence type="ECO:0000259" key="9">
    <source>
        <dbReference type="Pfam" id="PF23559"/>
    </source>
</evidence>
<feature type="domain" description="Disease resistance R13L4/SHOC-2-like LRR" evidence="10">
    <location>
        <begin position="515"/>
        <end position="809"/>
    </location>
</feature>
<keyword evidence="7" id="KW-0175">Coiled coil</keyword>
<dbReference type="SUPFAM" id="SSF52540">
    <property type="entry name" value="P-loop containing nucleoside triphosphate hydrolases"/>
    <property type="match status" value="1"/>
</dbReference>
<dbReference type="Gene3D" id="3.40.50.300">
    <property type="entry name" value="P-loop containing nucleotide triphosphate hydrolases"/>
    <property type="match status" value="1"/>
</dbReference>
<dbReference type="Pfam" id="PF00931">
    <property type="entry name" value="NB-ARC"/>
    <property type="match status" value="1"/>
</dbReference>
<keyword evidence="3" id="KW-0677">Repeat</keyword>
<dbReference type="GO" id="GO:0006952">
    <property type="term" value="P:defense response"/>
    <property type="evidence" value="ECO:0007669"/>
    <property type="project" value="UniProtKB-KW"/>
</dbReference>
<dbReference type="InterPro" id="IPR036388">
    <property type="entry name" value="WH-like_DNA-bd_sf"/>
</dbReference>
<evidence type="ECO:0000256" key="3">
    <source>
        <dbReference type="ARBA" id="ARBA00022737"/>
    </source>
</evidence>
<dbReference type="FunFam" id="3.40.50.300:FF:001091">
    <property type="entry name" value="Probable disease resistance protein At1g61300"/>
    <property type="match status" value="1"/>
</dbReference>
<keyword evidence="4" id="KW-0547">Nucleotide-binding</keyword>
<comment type="similarity">
    <text evidence="1">Belongs to the disease resistance NB-LRR family.</text>
</comment>
<evidence type="ECO:0000256" key="2">
    <source>
        <dbReference type="ARBA" id="ARBA00022614"/>
    </source>
</evidence>
<feature type="coiled-coil region" evidence="7">
    <location>
        <begin position="28"/>
        <end position="69"/>
    </location>
</feature>
<proteinExistence type="inferred from homology"/>
<dbReference type="SMART" id="SM00369">
    <property type="entry name" value="LRR_TYP"/>
    <property type="match status" value="2"/>
</dbReference>
<dbReference type="PANTHER" id="PTHR33463">
    <property type="entry name" value="NB-ARC DOMAIN-CONTAINING PROTEIN-RELATED"/>
    <property type="match status" value="1"/>
</dbReference>
<dbReference type="PANTHER" id="PTHR33463:SF220">
    <property type="entry name" value="NB-ARC DOMAIN-CONTAINING PROTEIN"/>
    <property type="match status" value="1"/>
</dbReference>
<dbReference type="InterPro" id="IPR058922">
    <property type="entry name" value="WHD_DRP"/>
</dbReference>
<feature type="domain" description="Disease resistance protein winged helix" evidence="9">
    <location>
        <begin position="415"/>
        <end position="481"/>
    </location>
</feature>
<evidence type="ECO:0000256" key="4">
    <source>
        <dbReference type="ARBA" id="ARBA00022741"/>
    </source>
</evidence>
<dbReference type="Pfam" id="PF23559">
    <property type="entry name" value="WHD_DRP"/>
    <property type="match status" value="1"/>
</dbReference>
<keyword evidence="12" id="KW-1185">Reference proteome</keyword>
<organism evidence="11 12">
    <name type="scientific">Cardamine amara subsp. amara</name>
    <dbReference type="NCBI Taxonomy" id="228776"/>
    <lineage>
        <taxon>Eukaryota</taxon>
        <taxon>Viridiplantae</taxon>
        <taxon>Streptophyta</taxon>
        <taxon>Embryophyta</taxon>
        <taxon>Tracheophyta</taxon>
        <taxon>Spermatophyta</taxon>
        <taxon>Magnoliopsida</taxon>
        <taxon>eudicotyledons</taxon>
        <taxon>Gunneridae</taxon>
        <taxon>Pentapetalae</taxon>
        <taxon>rosids</taxon>
        <taxon>malvids</taxon>
        <taxon>Brassicales</taxon>
        <taxon>Brassicaceae</taxon>
        <taxon>Cardamineae</taxon>
        <taxon>Cardamine</taxon>
    </lineage>
</organism>
<dbReference type="Pfam" id="PF23598">
    <property type="entry name" value="LRR_14"/>
    <property type="match status" value="1"/>
</dbReference>
<dbReference type="GO" id="GO:0005524">
    <property type="term" value="F:ATP binding"/>
    <property type="evidence" value="ECO:0007669"/>
    <property type="project" value="UniProtKB-KW"/>
</dbReference>
<dbReference type="InterPro" id="IPR055414">
    <property type="entry name" value="LRR_R13L4/SHOC2-like"/>
</dbReference>